<keyword evidence="3" id="KW-0560">Oxidoreductase</keyword>
<dbReference type="HAMAP" id="MF_01401">
    <property type="entry name" value="MsrA"/>
    <property type="match status" value="1"/>
</dbReference>
<organism evidence="6 7">
    <name type="scientific">Armillaria ostoyae</name>
    <name type="common">Armillaria root rot fungus</name>
    <dbReference type="NCBI Taxonomy" id="47428"/>
    <lineage>
        <taxon>Eukaryota</taxon>
        <taxon>Fungi</taxon>
        <taxon>Dikarya</taxon>
        <taxon>Basidiomycota</taxon>
        <taxon>Agaricomycotina</taxon>
        <taxon>Agaricomycetes</taxon>
        <taxon>Agaricomycetidae</taxon>
        <taxon>Agaricales</taxon>
        <taxon>Marasmiineae</taxon>
        <taxon>Physalacriaceae</taxon>
        <taxon>Armillaria</taxon>
    </lineage>
</organism>
<evidence type="ECO:0000313" key="6">
    <source>
        <dbReference type="EMBL" id="SJL11754.1"/>
    </source>
</evidence>
<evidence type="ECO:0000259" key="5">
    <source>
        <dbReference type="Pfam" id="PF01625"/>
    </source>
</evidence>
<accession>A0A284RSL6</accession>
<dbReference type="OMA" id="FWCLEHD"/>
<reference evidence="7" key="1">
    <citation type="journal article" date="2017" name="Nat. Ecol. Evol.">
        <title>Genome expansion and lineage-specific genetic innovations in the forest pathogenic fungi Armillaria.</title>
        <authorList>
            <person name="Sipos G."/>
            <person name="Prasanna A.N."/>
            <person name="Walter M.C."/>
            <person name="O'Connor E."/>
            <person name="Balint B."/>
            <person name="Krizsan K."/>
            <person name="Kiss B."/>
            <person name="Hess J."/>
            <person name="Varga T."/>
            <person name="Slot J."/>
            <person name="Riley R."/>
            <person name="Boka B."/>
            <person name="Rigling D."/>
            <person name="Barry K."/>
            <person name="Lee J."/>
            <person name="Mihaltcheva S."/>
            <person name="LaButti K."/>
            <person name="Lipzen A."/>
            <person name="Waldron R."/>
            <person name="Moloney N.M."/>
            <person name="Sperisen C."/>
            <person name="Kredics L."/>
            <person name="Vagvoelgyi C."/>
            <person name="Patrignani A."/>
            <person name="Fitzpatrick D."/>
            <person name="Nagy I."/>
            <person name="Doyle S."/>
            <person name="Anderson J.B."/>
            <person name="Grigoriev I.V."/>
            <person name="Gueldener U."/>
            <person name="Muensterkoetter M."/>
            <person name="Nagy L.G."/>
        </authorList>
    </citation>
    <scope>NUCLEOTIDE SEQUENCE [LARGE SCALE GENOMIC DNA]</scope>
    <source>
        <strain evidence="7">C18/9</strain>
    </source>
</reference>
<dbReference type="EC" id="1.8.4.11" evidence="2"/>
<comment type="similarity">
    <text evidence="1">Belongs to the MsrA Met sulfoxide reductase family.</text>
</comment>
<protein>
    <recommendedName>
        <fullName evidence="2">peptide-methionine (S)-S-oxide reductase</fullName>
        <ecNumber evidence="2">1.8.4.11</ecNumber>
    </recommendedName>
    <alternativeName>
        <fullName evidence="4">Peptide-methionine (S)-S-oxide reductase</fullName>
    </alternativeName>
</protein>
<dbReference type="AlphaFoldDB" id="A0A284RSL6"/>
<dbReference type="OrthoDB" id="77405at2759"/>
<dbReference type="Proteomes" id="UP000219338">
    <property type="component" value="Unassembled WGS sequence"/>
</dbReference>
<dbReference type="EMBL" id="FUEG01000015">
    <property type="protein sequence ID" value="SJL11754.1"/>
    <property type="molecule type" value="Genomic_DNA"/>
</dbReference>
<evidence type="ECO:0000256" key="3">
    <source>
        <dbReference type="ARBA" id="ARBA00023002"/>
    </source>
</evidence>
<dbReference type="InterPro" id="IPR036509">
    <property type="entry name" value="Met_Sox_Rdtase_MsrA_sf"/>
</dbReference>
<evidence type="ECO:0000256" key="4">
    <source>
        <dbReference type="ARBA" id="ARBA00030643"/>
    </source>
</evidence>
<keyword evidence="7" id="KW-1185">Reference proteome</keyword>
<sequence>MSTEIATFASGCFWDVQHIFLKHYPEGKGIINTAVGYTGGKSDATSPDYKTVCTGSTDHAEAVNIEFDPAVVGYDELVEFFYRTHDPTTLNSQGKDTGTQYRSVIFTHSPEQATVAKRVTEEVQEKHFTPSGRTIVTEVVEAGPWWDAEEYHQLYLFKNPDGYQCPNHRLHW</sequence>
<feature type="domain" description="Peptide methionine sulphoxide reductase MsrA" evidence="5">
    <location>
        <begin position="6"/>
        <end position="165"/>
    </location>
</feature>
<gene>
    <name evidence="6" type="ORF">ARMOST_15162</name>
</gene>
<dbReference type="PANTHER" id="PTHR43774:SF1">
    <property type="entry name" value="PEPTIDE METHIONINE SULFOXIDE REDUCTASE MSRA 2"/>
    <property type="match status" value="1"/>
</dbReference>
<dbReference type="GO" id="GO:0008113">
    <property type="term" value="F:peptide-methionine (S)-S-oxide reductase activity"/>
    <property type="evidence" value="ECO:0007669"/>
    <property type="project" value="UniProtKB-EC"/>
</dbReference>
<evidence type="ECO:0000313" key="7">
    <source>
        <dbReference type="Proteomes" id="UP000219338"/>
    </source>
</evidence>
<dbReference type="NCBIfam" id="TIGR00401">
    <property type="entry name" value="msrA"/>
    <property type="match status" value="1"/>
</dbReference>
<dbReference type="SUPFAM" id="SSF55068">
    <property type="entry name" value="Peptide methionine sulfoxide reductase"/>
    <property type="match status" value="1"/>
</dbReference>
<dbReference type="InterPro" id="IPR002569">
    <property type="entry name" value="Met_Sox_Rdtase_MsrA_dom"/>
</dbReference>
<evidence type="ECO:0000256" key="2">
    <source>
        <dbReference type="ARBA" id="ARBA00012502"/>
    </source>
</evidence>
<name>A0A284RSL6_ARMOS</name>
<dbReference type="Gene3D" id="3.30.1060.10">
    <property type="entry name" value="Peptide methionine sulphoxide reductase MsrA"/>
    <property type="match status" value="1"/>
</dbReference>
<evidence type="ECO:0000256" key="1">
    <source>
        <dbReference type="ARBA" id="ARBA00005591"/>
    </source>
</evidence>
<dbReference type="Pfam" id="PF01625">
    <property type="entry name" value="PMSR"/>
    <property type="match status" value="1"/>
</dbReference>
<dbReference type="PANTHER" id="PTHR43774">
    <property type="entry name" value="PEPTIDE METHIONINE SULFOXIDE REDUCTASE"/>
    <property type="match status" value="1"/>
</dbReference>
<proteinExistence type="inferred from homology"/>
<dbReference type="STRING" id="47428.A0A284RSL6"/>